<dbReference type="Pfam" id="PF00550">
    <property type="entry name" value="PP-binding"/>
    <property type="match status" value="1"/>
</dbReference>
<dbReference type="PROSITE" id="PS50075">
    <property type="entry name" value="CARRIER"/>
    <property type="match status" value="1"/>
</dbReference>
<comment type="caution">
    <text evidence="2">The sequence shown here is derived from an EMBL/GenBank/DDBJ whole genome shotgun (WGS) entry which is preliminary data.</text>
</comment>
<evidence type="ECO:0000259" key="1">
    <source>
        <dbReference type="PROSITE" id="PS50075"/>
    </source>
</evidence>
<dbReference type="Proteomes" id="UP000782880">
    <property type="component" value="Unassembled WGS sequence"/>
</dbReference>
<dbReference type="InterPro" id="IPR009081">
    <property type="entry name" value="PP-bd_ACP"/>
</dbReference>
<gene>
    <name evidence="2" type="ORF">K8V20_01535</name>
</gene>
<reference evidence="2" key="2">
    <citation type="submission" date="2021-09" db="EMBL/GenBank/DDBJ databases">
        <authorList>
            <person name="Gilroy R."/>
        </authorList>
    </citation>
    <scope>NUCLEOTIDE SEQUENCE</scope>
    <source>
        <strain evidence="2">ChiBcec21-2208</strain>
    </source>
</reference>
<name>A0A921IIA3_9FIRM</name>
<dbReference type="SUPFAM" id="SSF47336">
    <property type="entry name" value="ACP-like"/>
    <property type="match status" value="1"/>
</dbReference>
<accession>A0A921IIA3</accession>
<reference evidence="2" key="1">
    <citation type="journal article" date="2021" name="PeerJ">
        <title>Extensive microbial diversity within the chicken gut microbiome revealed by metagenomics and culture.</title>
        <authorList>
            <person name="Gilroy R."/>
            <person name="Ravi A."/>
            <person name="Getino M."/>
            <person name="Pursley I."/>
            <person name="Horton D.L."/>
            <person name="Alikhan N.F."/>
            <person name="Baker D."/>
            <person name="Gharbi K."/>
            <person name="Hall N."/>
            <person name="Watson M."/>
            <person name="Adriaenssens E.M."/>
            <person name="Foster-Nyarko E."/>
            <person name="Jarju S."/>
            <person name="Secka A."/>
            <person name="Antonio M."/>
            <person name="Oren A."/>
            <person name="Chaudhuri R.R."/>
            <person name="La Ragione R."/>
            <person name="Hildebrand F."/>
            <person name="Pallen M.J."/>
        </authorList>
    </citation>
    <scope>NUCLEOTIDE SEQUENCE</scope>
    <source>
        <strain evidence="2">ChiBcec21-2208</strain>
    </source>
</reference>
<evidence type="ECO:0000313" key="2">
    <source>
        <dbReference type="EMBL" id="HJG27317.1"/>
    </source>
</evidence>
<evidence type="ECO:0000313" key="3">
    <source>
        <dbReference type="Proteomes" id="UP000782880"/>
    </source>
</evidence>
<dbReference type="EMBL" id="DYVE01000045">
    <property type="protein sequence ID" value="HJG27317.1"/>
    <property type="molecule type" value="Genomic_DNA"/>
</dbReference>
<organism evidence="2 3">
    <name type="scientific">Subdoligranulum variabile</name>
    <dbReference type="NCBI Taxonomy" id="214851"/>
    <lineage>
        <taxon>Bacteria</taxon>
        <taxon>Bacillati</taxon>
        <taxon>Bacillota</taxon>
        <taxon>Clostridia</taxon>
        <taxon>Eubacteriales</taxon>
        <taxon>Oscillospiraceae</taxon>
        <taxon>Subdoligranulum</taxon>
    </lineage>
</organism>
<dbReference type="Gene3D" id="1.10.1200.10">
    <property type="entry name" value="ACP-like"/>
    <property type="match status" value="1"/>
</dbReference>
<dbReference type="InterPro" id="IPR036736">
    <property type="entry name" value="ACP-like_sf"/>
</dbReference>
<feature type="domain" description="Carrier" evidence="1">
    <location>
        <begin position="1"/>
        <end position="76"/>
    </location>
</feature>
<protein>
    <submittedName>
        <fullName evidence="2">Acyl carrier protein</fullName>
    </submittedName>
</protein>
<dbReference type="AlphaFoldDB" id="A0A921IIA3"/>
<sequence>MHTIDEILQILSEVKPGIQVEPDAELVRTGVLDSVDIMSVVMALAEEFDLEISPLDLKEENFHTANAILELVNRLED</sequence>
<proteinExistence type="predicted"/>